<dbReference type="SUPFAM" id="SSF55282">
    <property type="entry name" value="RL5-like"/>
    <property type="match status" value="1"/>
</dbReference>
<reference evidence="7" key="1">
    <citation type="submission" date="2016-05" db="EMBL/GenBank/DDBJ databases">
        <title>Comparative genomics of biotechnologically important yeasts.</title>
        <authorList>
            <consortium name="DOE Joint Genome Institute"/>
            <person name="Riley R."/>
            <person name="Haridas S."/>
            <person name="Wolfe K.H."/>
            <person name="Lopes M.R."/>
            <person name="Hittinger C.T."/>
            <person name="Goker M."/>
            <person name="Salamov A."/>
            <person name="Wisecaver J."/>
            <person name="Long T.M."/>
            <person name="Aerts A.L."/>
            <person name="Barry K."/>
            <person name="Choi C."/>
            <person name="Clum A."/>
            <person name="Coughlan A.Y."/>
            <person name="Deshpande S."/>
            <person name="Douglass A.P."/>
            <person name="Hanson S.J."/>
            <person name="Klenk H.-P."/>
            <person name="Labutti K."/>
            <person name="Lapidus A."/>
            <person name="Lindquist E."/>
            <person name="Lipzen A."/>
            <person name="Meier-Kolthoff J.P."/>
            <person name="Ohm R.A."/>
            <person name="Otillar R.P."/>
            <person name="Pangilinan J."/>
            <person name="Peng Y."/>
            <person name="Rokas A."/>
            <person name="Rosa C.A."/>
            <person name="Scheuner C."/>
            <person name="Sibirny A.A."/>
            <person name="Slot J.C."/>
            <person name="Stielow J.B."/>
            <person name="Sun H."/>
            <person name="Kurtzman C.P."/>
            <person name="Blackwell M."/>
            <person name="Grigoriev I.V."/>
            <person name="Jeffries T.W."/>
        </authorList>
    </citation>
    <scope>NUCLEOTIDE SEQUENCE [LARGE SCALE GENOMIC DNA]</scope>
    <source>
        <strain evidence="7">NRRL Y-1933</strain>
    </source>
</reference>
<evidence type="ECO:0000256" key="3">
    <source>
        <dbReference type="ARBA" id="ARBA00023274"/>
    </source>
</evidence>
<dbReference type="Proteomes" id="UP000095085">
    <property type="component" value="Unassembled WGS sequence"/>
</dbReference>
<dbReference type="FunFam" id="3.30.1440.10:FF:000001">
    <property type="entry name" value="50S ribosomal protein L5"/>
    <property type="match status" value="1"/>
</dbReference>
<evidence type="ECO:0000256" key="1">
    <source>
        <dbReference type="ARBA" id="ARBA00008553"/>
    </source>
</evidence>
<evidence type="ECO:0000259" key="5">
    <source>
        <dbReference type="Pfam" id="PF00673"/>
    </source>
</evidence>
<protein>
    <recommendedName>
        <fullName evidence="4">Large ribosomal subunit protein uL5m</fullName>
    </recommendedName>
</protein>
<evidence type="ECO:0000256" key="2">
    <source>
        <dbReference type="ARBA" id="ARBA00022980"/>
    </source>
</evidence>
<dbReference type="GeneID" id="30996880"/>
<evidence type="ECO:0000313" key="7">
    <source>
        <dbReference type="Proteomes" id="UP000095085"/>
    </source>
</evidence>
<evidence type="ECO:0000313" key="6">
    <source>
        <dbReference type="EMBL" id="ODV65896.1"/>
    </source>
</evidence>
<dbReference type="AlphaFoldDB" id="A0A1E4RF99"/>
<name>A0A1E4RF99_9ASCO</name>
<proteinExistence type="inferred from homology"/>
<dbReference type="GO" id="GO:0003735">
    <property type="term" value="F:structural constituent of ribosome"/>
    <property type="evidence" value="ECO:0007669"/>
    <property type="project" value="EnsemblFungi"/>
</dbReference>
<dbReference type="RefSeq" id="XP_020074963.1">
    <property type="nucleotide sequence ID" value="XM_020222331.1"/>
</dbReference>
<comment type="similarity">
    <text evidence="1">Belongs to the universal ribosomal protein uL5 family.</text>
</comment>
<evidence type="ECO:0000256" key="4">
    <source>
        <dbReference type="ARBA" id="ARBA00040368"/>
    </source>
</evidence>
<dbReference type="InterPro" id="IPR002132">
    <property type="entry name" value="Ribosomal_uL5"/>
</dbReference>
<keyword evidence="3" id="KW-0687">Ribonucleoprotein</keyword>
<feature type="domain" description="Large ribosomal subunit protein uL5 C-terminal" evidence="5">
    <location>
        <begin position="190"/>
        <end position="286"/>
    </location>
</feature>
<dbReference type="PANTHER" id="PTHR11994">
    <property type="entry name" value="60S RIBOSOMAL PROTEIN L11-RELATED"/>
    <property type="match status" value="1"/>
</dbReference>
<sequence>MGRGRQFIRCFSSNSPLGRAGYSSVEPVHHLVKINKAALKPKYQFHLLPKDDIESVGYKPTEICQDRVQEYYENVVKPNLMLNFYEHGAKTIEGNKKRSWGVDSPYKLYRGLRKQKGLGRQTRDIHPIKSSNIPEISGVTINAYNKAALEEDWINISNRLQIAQITNVKPKVTYSKSNVIQWKVRKGKVCGCKVELTGRDMTQFLSTLTELVLPRMKNFEGLMNTSGDSTGNVSFGLTPDDVKFFPEIENFQELYPNLFGFNVTIKTTARTDEQAKTLISAFGFPFTDKVRNISSY</sequence>
<dbReference type="InterPro" id="IPR031309">
    <property type="entry name" value="Ribosomal_uL5_C"/>
</dbReference>
<dbReference type="Gene3D" id="3.30.1440.10">
    <property type="match status" value="1"/>
</dbReference>
<dbReference type="Pfam" id="PF00673">
    <property type="entry name" value="Ribosomal_L5_C"/>
    <property type="match status" value="1"/>
</dbReference>
<dbReference type="EMBL" id="KV454543">
    <property type="protein sequence ID" value="ODV65896.1"/>
    <property type="molecule type" value="Genomic_DNA"/>
</dbReference>
<gene>
    <name evidence="6" type="ORF">HYPBUDRAFT_157959</name>
</gene>
<organism evidence="6 7">
    <name type="scientific">Hyphopichia burtonii NRRL Y-1933</name>
    <dbReference type="NCBI Taxonomy" id="984485"/>
    <lineage>
        <taxon>Eukaryota</taxon>
        <taxon>Fungi</taxon>
        <taxon>Dikarya</taxon>
        <taxon>Ascomycota</taxon>
        <taxon>Saccharomycotina</taxon>
        <taxon>Pichiomycetes</taxon>
        <taxon>Debaryomycetaceae</taxon>
        <taxon>Hyphopichia</taxon>
    </lineage>
</organism>
<keyword evidence="7" id="KW-1185">Reference proteome</keyword>
<keyword evidence="2 6" id="KW-0689">Ribosomal protein</keyword>
<dbReference type="GO" id="GO:0006412">
    <property type="term" value="P:translation"/>
    <property type="evidence" value="ECO:0007669"/>
    <property type="project" value="InterPro"/>
</dbReference>
<dbReference type="GO" id="GO:0005762">
    <property type="term" value="C:mitochondrial large ribosomal subunit"/>
    <property type="evidence" value="ECO:0007669"/>
    <property type="project" value="EnsemblFungi"/>
</dbReference>
<dbReference type="InterPro" id="IPR022803">
    <property type="entry name" value="Ribosomal_uL5_dom_sf"/>
</dbReference>
<dbReference type="OrthoDB" id="539541at2759"/>
<dbReference type="STRING" id="984485.A0A1E4RF99"/>
<accession>A0A1E4RF99</accession>